<keyword evidence="1" id="KW-0732">Signal</keyword>
<proteinExistence type="predicted"/>
<sequence>MKKLLLPLLLLPFGAFAQSDTLYVKGGTKYAVTITDVGRERIQFITESGKSSMSKSSLDRYYVAPKTSPESKDNAIYIETTDAAEVAYMKMGRLLADSGWPIANSNKDFGTITTGERPTKGFIDALILNISITAGDKTKIIITGTYDAADYQISGFATNNKGFIEYREFGALKKAWDEMDSIARSYEGGKVLYGKK</sequence>
<evidence type="ECO:0000313" key="2">
    <source>
        <dbReference type="EMBL" id="MFC6998027.1"/>
    </source>
</evidence>
<evidence type="ECO:0000256" key="1">
    <source>
        <dbReference type="SAM" id="SignalP"/>
    </source>
</evidence>
<evidence type="ECO:0000313" key="3">
    <source>
        <dbReference type="Proteomes" id="UP001596405"/>
    </source>
</evidence>
<dbReference type="EMBL" id="JBHSYQ010000004">
    <property type="protein sequence ID" value="MFC6998027.1"/>
    <property type="molecule type" value="Genomic_DNA"/>
</dbReference>
<accession>A0ABW2DJG4</accession>
<name>A0ABW2DJG4_9BACT</name>
<comment type="caution">
    <text evidence="2">The sequence shown here is derived from an EMBL/GenBank/DDBJ whole genome shotgun (WGS) entry which is preliminary data.</text>
</comment>
<protein>
    <submittedName>
        <fullName evidence="2">Uncharacterized protein</fullName>
    </submittedName>
</protein>
<keyword evidence="3" id="KW-1185">Reference proteome</keyword>
<organism evidence="2 3">
    <name type="scientific">Rufibacter roseus</name>
    <dbReference type="NCBI Taxonomy" id="1567108"/>
    <lineage>
        <taxon>Bacteria</taxon>
        <taxon>Pseudomonadati</taxon>
        <taxon>Bacteroidota</taxon>
        <taxon>Cytophagia</taxon>
        <taxon>Cytophagales</taxon>
        <taxon>Hymenobacteraceae</taxon>
        <taxon>Rufibacter</taxon>
    </lineage>
</organism>
<gene>
    <name evidence="2" type="ORF">ACFQHR_10350</name>
</gene>
<dbReference type="Proteomes" id="UP001596405">
    <property type="component" value="Unassembled WGS sequence"/>
</dbReference>
<feature type="chain" id="PRO_5045968056" evidence="1">
    <location>
        <begin position="18"/>
        <end position="196"/>
    </location>
</feature>
<feature type="signal peptide" evidence="1">
    <location>
        <begin position="1"/>
        <end position="17"/>
    </location>
</feature>
<dbReference type="RefSeq" id="WP_066621768.1">
    <property type="nucleotide sequence ID" value="NZ_JBHSYQ010000004.1"/>
</dbReference>
<reference evidence="3" key="1">
    <citation type="journal article" date="2019" name="Int. J. Syst. Evol. Microbiol.">
        <title>The Global Catalogue of Microorganisms (GCM) 10K type strain sequencing project: providing services to taxonomists for standard genome sequencing and annotation.</title>
        <authorList>
            <consortium name="The Broad Institute Genomics Platform"/>
            <consortium name="The Broad Institute Genome Sequencing Center for Infectious Disease"/>
            <person name="Wu L."/>
            <person name="Ma J."/>
        </authorList>
    </citation>
    <scope>NUCLEOTIDE SEQUENCE [LARGE SCALE GENOMIC DNA]</scope>
    <source>
        <strain evidence="3">CGMCC 4.7393</strain>
    </source>
</reference>